<dbReference type="GeneID" id="64592466"/>
<dbReference type="Proteomes" id="UP000719766">
    <property type="component" value="Unassembled WGS sequence"/>
</dbReference>
<evidence type="ECO:0000313" key="2">
    <source>
        <dbReference type="Proteomes" id="UP000719766"/>
    </source>
</evidence>
<gene>
    <name evidence="1" type="ORF">HD556DRAFT_1247478</name>
</gene>
<evidence type="ECO:0000313" key="1">
    <source>
        <dbReference type="EMBL" id="KAG1787012.1"/>
    </source>
</evidence>
<dbReference type="AlphaFoldDB" id="A0A9P7AE59"/>
<dbReference type="OrthoDB" id="3224744at2759"/>
<reference evidence="1" key="1">
    <citation type="journal article" date="2020" name="New Phytol.">
        <title>Comparative genomics reveals dynamic genome evolution in host specialist ectomycorrhizal fungi.</title>
        <authorList>
            <person name="Lofgren L.A."/>
            <person name="Nguyen N.H."/>
            <person name="Vilgalys R."/>
            <person name="Ruytinx J."/>
            <person name="Liao H.L."/>
            <person name="Branco S."/>
            <person name="Kuo A."/>
            <person name="LaButti K."/>
            <person name="Lipzen A."/>
            <person name="Andreopoulos W."/>
            <person name="Pangilinan J."/>
            <person name="Riley R."/>
            <person name="Hundley H."/>
            <person name="Na H."/>
            <person name="Barry K."/>
            <person name="Grigoriev I.V."/>
            <person name="Stajich J.E."/>
            <person name="Kennedy P.G."/>
        </authorList>
    </citation>
    <scope>NUCLEOTIDE SEQUENCE</scope>
    <source>
        <strain evidence="1">S12</strain>
    </source>
</reference>
<accession>A0A9P7AE59</accession>
<sequence length="65" mass="7478">PERYTYLDNLASSLQTIFWQWGVMSDLNEAIELNRATLVSCPPDHLRQSISLNALAMSLHDKFQQ</sequence>
<feature type="non-terminal residue" evidence="1">
    <location>
        <position position="1"/>
    </location>
</feature>
<keyword evidence="2" id="KW-1185">Reference proteome</keyword>
<protein>
    <submittedName>
        <fullName evidence="1">Uncharacterized protein</fullName>
    </submittedName>
</protein>
<proteinExistence type="predicted"/>
<comment type="caution">
    <text evidence="1">The sequence shown here is derived from an EMBL/GenBank/DDBJ whole genome shotgun (WGS) entry which is preliminary data.</text>
</comment>
<organism evidence="1 2">
    <name type="scientific">Suillus plorans</name>
    <dbReference type="NCBI Taxonomy" id="116603"/>
    <lineage>
        <taxon>Eukaryota</taxon>
        <taxon>Fungi</taxon>
        <taxon>Dikarya</taxon>
        <taxon>Basidiomycota</taxon>
        <taxon>Agaricomycotina</taxon>
        <taxon>Agaricomycetes</taxon>
        <taxon>Agaricomycetidae</taxon>
        <taxon>Boletales</taxon>
        <taxon>Suillineae</taxon>
        <taxon>Suillaceae</taxon>
        <taxon>Suillus</taxon>
    </lineage>
</organism>
<dbReference type="EMBL" id="JABBWE010000085">
    <property type="protein sequence ID" value="KAG1787012.1"/>
    <property type="molecule type" value="Genomic_DNA"/>
</dbReference>
<name>A0A9P7AE59_9AGAM</name>
<dbReference type="RefSeq" id="XP_041154396.1">
    <property type="nucleotide sequence ID" value="XM_041298702.1"/>
</dbReference>